<organism evidence="3 4">
    <name type="scientific">Deinococcus peraridilitoris (strain DSM 19664 / LMG 22246 / CIP 109416 / KR-200)</name>
    <dbReference type="NCBI Taxonomy" id="937777"/>
    <lineage>
        <taxon>Bacteria</taxon>
        <taxon>Thermotogati</taxon>
        <taxon>Deinococcota</taxon>
        <taxon>Deinococci</taxon>
        <taxon>Deinococcales</taxon>
        <taxon>Deinococcaceae</taxon>
        <taxon>Deinococcus</taxon>
    </lineage>
</organism>
<keyword evidence="2" id="KW-0732">Signal</keyword>
<dbReference type="KEGG" id="dpd:Deipe_3641"/>
<accession>L0A7A7</accession>
<feature type="region of interest" description="Disordered" evidence="1">
    <location>
        <begin position="24"/>
        <end position="43"/>
    </location>
</feature>
<evidence type="ECO:0000256" key="1">
    <source>
        <dbReference type="SAM" id="MobiDB-lite"/>
    </source>
</evidence>
<dbReference type="EMBL" id="CP003382">
    <property type="protein sequence ID" value="AFZ69067.1"/>
    <property type="molecule type" value="Genomic_DNA"/>
</dbReference>
<evidence type="ECO:0000313" key="3">
    <source>
        <dbReference type="EMBL" id="AFZ69067.1"/>
    </source>
</evidence>
<evidence type="ECO:0000313" key="4">
    <source>
        <dbReference type="Proteomes" id="UP000010467"/>
    </source>
</evidence>
<dbReference type="STRING" id="937777.Deipe_3641"/>
<keyword evidence="4" id="KW-1185">Reference proteome</keyword>
<proteinExistence type="predicted"/>
<name>L0A7A7_DEIPD</name>
<feature type="signal peptide" evidence="2">
    <location>
        <begin position="1"/>
        <end position="20"/>
    </location>
</feature>
<feature type="compositionally biased region" description="Low complexity" evidence="1">
    <location>
        <begin position="30"/>
        <end position="43"/>
    </location>
</feature>
<dbReference type="AlphaFoldDB" id="L0A7A7"/>
<reference evidence="4" key="1">
    <citation type="submission" date="2012-03" db="EMBL/GenBank/DDBJ databases">
        <title>Complete sequence of chromosome of Deinococcus peraridilitoris DSM 19664.</title>
        <authorList>
            <person name="Lucas S."/>
            <person name="Copeland A."/>
            <person name="Lapidus A."/>
            <person name="Glavina del Rio T."/>
            <person name="Dalin E."/>
            <person name="Tice H."/>
            <person name="Bruce D."/>
            <person name="Goodwin L."/>
            <person name="Pitluck S."/>
            <person name="Peters L."/>
            <person name="Mikhailova N."/>
            <person name="Lu M."/>
            <person name="Kyrpides N."/>
            <person name="Mavromatis K."/>
            <person name="Ivanova N."/>
            <person name="Brettin T."/>
            <person name="Detter J.C."/>
            <person name="Han C."/>
            <person name="Larimer F."/>
            <person name="Land M."/>
            <person name="Hauser L."/>
            <person name="Markowitz V."/>
            <person name="Cheng J.-F."/>
            <person name="Hugenholtz P."/>
            <person name="Woyke T."/>
            <person name="Wu D."/>
            <person name="Pukall R."/>
            <person name="Steenblock K."/>
            <person name="Brambilla E."/>
            <person name="Klenk H.-P."/>
            <person name="Eisen J.A."/>
        </authorList>
    </citation>
    <scope>NUCLEOTIDE SEQUENCE [LARGE SCALE GENOMIC DNA]</scope>
    <source>
        <strain evidence="4">DSM 19664 / LMG 22246 / CIP 109416 / KR-200</strain>
    </source>
</reference>
<dbReference type="PATRIC" id="fig|937777.3.peg.3653"/>
<sequence length="43" mass="4607">MRDSLLISLLILLSIAPAFARMNHSGTSHAAPAPRTPPQARRA</sequence>
<evidence type="ECO:0000256" key="2">
    <source>
        <dbReference type="SAM" id="SignalP"/>
    </source>
</evidence>
<dbReference type="Proteomes" id="UP000010467">
    <property type="component" value="Chromosome"/>
</dbReference>
<feature type="chain" id="PRO_5003939650" evidence="2">
    <location>
        <begin position="21"/>
        <end position="43"/>
    </location>
</feature>
<protein>
    <submittedName>
        <fullName evidence="3">Uncharacterized protein</fullName>
    </submittedName>
</protein>
<dbReference type="HOGENOM" id="CLU_3232573_0_0_0"/>
<gene>
    <name evidence="3" type="ordered locus">Deipe_3641</name>
</gene>
<dbReference type="RefSeq" id="WP_015237363.1">
    <property type="nucleotide sequence ID" value="NC_019793.1"/>
</dbReference>